<dbReference type="PROSITE" id="PS50020">
    <property type="entry name" value="WW_DOMAIN_2"/>
    <property type="match status" value="3"/>
</dbReference>
<dbReference type="SMART" id="SM00456">
    <property type="entry name" value="WW"/>
    <property type="match status" value="3"/>
</dbReference>
<dbReference type="PANTHER" id="PTHR15377">
    <property type="entry name" value="TRANSCRIPTION ELONGATION REGULATOR 1"/>
    <property type="match status" value="1"/>
</dbReference>
<feature type="domain" description="WW" evidence="3">
    <location>
        <begin position="213"/>
        <end position="246"/>
    </location>
</feature>
<dbReference type="Pfam" id="PF00397">
    <property type="entry name" value="WW"/>
    <property type="match status" value="2"/>
</dbReference>
<feature type="compositionally biased region" description="Basic and acidic residues" evidence="2">
    <location>
        <begin position="288"/>
        <end position="299"/>
    </location>
</feature>
<dbReference type="CDD" id="cd00201">
    <property type="entry name" value="WW"/>
    <property type="match status" value="3"/>
</dbReference>
<name>V5GT16_ANOGL</name>
<evidence type="ECO:0000313" key="5">
    <source>
        <dbReference type="EMBL" id="JAB64782.1"/>
    </source>
</evidence>
<dbReference type="InterPro" id="IPR057565">
    <property type="entry name" value="WW_TCRG1_3rd"/>
</dbReference>
<organism evidence="5">
    <name type="scientific">Anoplophora glabripennis</name>
    <name type="common">Asian longhorn beetle</name>
    <name type="synonym">Anoplophora nobilis</name>
    <dbReference type="NCBI Taxonomy" id="217634"/>
    <lineage>
        <taxon>Eukaryota</taxon>
        <taxon>Metazoa</taxon>
        <taxon>Ecdysozoa</taxon>
        <taxon>Arthropoda</taxon>
        <taxon>Hexapoda</taxon>
        <taxon>Insecta</taxon>
        <taxon>Pterygota</taxon>
        <taxon>Neoptera</taxon>
        <taxon>Endopterygota</taxon>
        <taxon>Coleoptera</taxon>
        <taxon>Polyphaga</taxon>
        <taxon>Cucujiformia</taxon>
        <taxon>Chrysomeloidea</taxon>
        <taxon>Cerambycidae</taxon>
        <taxon>Lamiinae</taxon>
        <taxon>Lamiini</taxon>
        <taxon>Anoplophora</taxon>
    </lineage>
</organism>
<dbReference type="SUPFAM" id="SSF81698">
    <property type="entry name" value="FF domain"/>
    <property type="match status" value="2"/>
</dbReference>
<dbReference type="SMART" id="SM00441">
    <property type="entry name" value="FF"/>
    <property type="match status" value="2"/>
</dbReference>
<dbReference type="InterPro" id="IPR036020">
    <property type="entry name" value="WW_dom_sf"/>
</dbReference>
<accession>V5GT16</accession>
<dbReference type="Pfam" id="PF01846">
    <property type="entry name" value="FF"/>
    <property type="match status" value="2"/>
</dbReference>
<dbReference type="GO" id="GO:0003712">
    <property type="term" value="F:transcription coregulator activity"/>
    <property type="evidence" value="ECO:0007669"/>
    <property type="project" value="TreeGrafter"/>
</dbReference>
<dbReference type="Pfam" id="PF23517">
    <property type="entry name" value="WW_TCERG1"/>
    <property type="match status" value="1"/>
</dbReference>
<dbReference type="PROSITE" id="PS51676">
    <property type="entry name" value="FF"/>
    <property type="match status" value="2"/>
</dbReference>
<dbReference type="PANTHER" id="PTHR15377:SF3">
    <property type="entry name" value="WW DOMAIN-CONTAINING PROTEIN"/>
    <property type="match status" value="1"/>
</dbReference>
<dbReference type="InterPro" id="IPR002713">
    <property type="entry name" value="FF_domain"/>
</dbReference>
<dbReference type="FunFam" id="1.10.10.440:FF:000001">
    <property type="entry name" value="Transcription elongation regulator 1 like"/>
    <property type="match status" value="1"/>
</dbReference>
<feature type="compositionally biased region" description="Basic and acidic residues" evidence="2">
    <location>
        <begin position="502"/>
        <end position="521"/>
    </location>
</feature>
<dbReference type="GO" id="GO:0005634">
    <property type="term" value="C:nucleus"/>
    <property type="evidence" value="ECO:0007669"/>
    <property type="project" value="TreeGrafter"/>
</dbReference>
<feature type="domain" description="WW" evidence="3">
    <location>
        <begin position="531"/>
        <end position="560"/>
    </location>
</feature>
<feature type="compositionally biased region" description="Low complexity" evidence="2">
    <location>
        <begin position="173"/>
        <end position="189"/>
    </location>
</feature>
<protein>
    <submittedName>
        <fullName evidence="5">Transcription elongation regulator 1-like protein</fullName>
    </submittedName>
</protein>
<dbReference type="AlphaFoldDB" id="V5GT16"/>
<feature type="region of interest" description="Disordered" evidence="2">
    <location>
        <begin position="450"/>
        <end position="469"/>
    </location>
</feature>
<feature type="compositionally biased region" description="Polar residues" evidence="2">
    <location>
        <begin position="619"/>
        <end position="628"/>
    </location>
</feature>
<dbReference type="Gene3D" id="1.10.10.440">
    <property type="entry name" value="FF domain"/>
    <property type="match status" value="2"/>
</dbReference>
<feature type="region of interest" description="Disordered" evidence="2">
    <location>
        <begin position="502"/>
        <end position="532"/>
    </location>
</feature>
<feature type="compositionally biased region" description="Low complexity" evidence="2">
    <location>
        <begin position="300"/>
        <end position="312"/>
    </location>
</feature>
<feature type="region of interest" description="Disordered" evidence="2">
    <location>
        <begin position="1"/>
        <end position="218"/>
    </location>
</feature>
<feature type="compositionally biased region" description="Basic and acidic residues" evidence="2">
    <location>
        <begin position="605"/>
        <end position="615"/>
    </location>
</feature>
<sequence>MTDGELMDFGSNKADGPDMTEENFEEDVGFENDIDLSGKDFSQRGRGRGGFGIKPGQQRSWPGPPPGGPGPRGEHPRFRGRGFGPGGPPPPFGRGGRGGPPGQPMFGRGGPPRNPPPGGFNGPPNFNGPNWGGPPGPLGGPPSLMGPGGPGGPNGPPGGPNGPPFGPPGMMGGPPNMNSGPPNMSGGPPQMNQGSGPPGQFPPTSTGPTGGIDPNSEIWVETKTAEGKSYFYNARTRETTWTKPEGPNVKVISQDQVEAMAQAATGGLAQNTSTAAQAALAQANVTNKQEDSEESKQESLKQPPQMATAPTPTQIPPPHSLLQGPPPGLNPFGPPGQFAAPPFGMPPPGFQGAWPGQPGPGWPGAPPGAPWALPPGLIPGMPGAAAAIDEAAVMSKIDPEIIARASEWSEHKAPDGRFYYYNAKKGESVWEKPQPLKDLETAKLAAAQGISTRPGLEPQLTTGPDTGKANAVQIAPANGEVTKEAVEKENEDKIKKLQEEIKKKKEEEEKAKELKAQDKSRPISSTPVPGTPWCVVWTGDGRVFFYNPSSRTSVWERPDELLKRTDVDKMVSNPPDALGSVKPDITKTPPKKRTSDDSDSDQEETPAKKARKEDPQTPTPSANGTPTSAKKIDIGKEAAIEAEVRAAKERAVIPLDTRIKLFKEMLAEKQVSAFSTWEKELHKIVFDPRYLLLTSKERKQVFEKYVKERAEEERREKRNKLREKKDAFRKLLGESHLHGKSSFSDFAQKYAKDERFKGVEKMRERESLFNEYLIEVRKREKEEKNQRREMVSEICSLEHADFNAYETGDTCSVWDDSVACCISLKHIRIGRSDSSCSFTFCTT</sequence>
<dbReference type="InterPro" id="IPR045148">
    <property type="entry name" value="TCRG1-like"/>
</dbReference>
<proteinExistence type="predicted"/>
<dbReference type="FunFam" id="2.20.70.10:FF:000049">
    <property type="entry name" value="Transcription elongation regulator 1-like"/>
    <property type="match status" value="1"/>
</dbReference>
<feature type="region of interest" description="Disordered" evidence="2">
    <location>
        <begin position="566"/>
        <end position="633"/>
    </location>
</feature>
<gene>
    <name evidence="5" type="primary">TCRGL</name>
</gene>
<keyword evidence="1" id="KW-0677">Repeat</keyword>
<feature type="domain" description="FF" evidence="4">
    <location>
        <begin position="653"/>
        <end position="708"/>
    </location>
</feature>
<reference evidence="5" key="1">
    <citation type="submission" date="2013-07" db="EMBL/GenBank/DDBJ databases">
        <title>Midgut Transcriptome Profiling of Anoplphora glabripennis, a Lignocellulose Degrading, Wood-Boring Cerambycid.</title>
        <authorList>
            <person name="Scully E.D."/>
            <person name="Hoover K."/>
            <person name="Carlson J.E."/>
            <person name="Tien M."/>
            <person name="Geib S.M."/>
        </authorList>
    </citation>
    <scope>NUCLEOTIDE SEQUENCE</scope>
</reference>
<feature type="compositionally biased region" description="Pro residues" evidence="2">
    <location>
        <begin position="313"/>
        <end position="334"/>
    </location>
</feature>
<feature type="domain" description="FF" evidence="4">
    <location>
        <begin position="720"/>
        <end position="775"/>
    </location>
</feature>
<dbReference type="InterPro" id="IPR036517">
    <property type="entry name" value="FF_domain_sf"/>
</dbReference>
<dbReference type="EMBL" id="GALX01003684">
    <property type="protein sequence ID" value="JAB64782.1"/>
    <property type="molecule type" value="Transcribed_RNA"/>
</dbReference>
<dbReference type="InterPro" id="IPR001202">
    <property type="entry name" value="WW_dom"/>
</dbReference>
<dbReference type="GO" id="GO:0070063">
    <property type="term" value="F:RNA polymerase binding"/>
    <property type="evidence" value="ECO:0007669"/>
    <property type="project" value="InterPro"/>
</dbReference>
<evidence type="ECO:0000256" key="2">
    <source>
        <dbReference type="SAM" id="MobiDB-lite"/>
    </source>
</evidence>
<dbReference type="PROSITE" id="PS01159">
    <property type="entry name" value="WW_DOMAIN_1"/>
    <property type="match status" value="1"/>
</dbReference>
<evidence type="ECO:0000259" key="3">
    <source>
        <dbReference type="PROSITE" id="PS50020"/>
    </source>
</evidence>
<feature type="domain" description="WW" evidence="3">
    <location>
        <begin position="402"/>
        <end position="435"/>
    </location>
</feature>
<feature type="region of interest" description="Disordered" evidence="2">
    <location>
        <begin position="277"/>
        <end position="364"/>
    </location>
</feature>
<dbReference type="FunFam" id="1.10.10.440:FF:000029">
    <property type="entry name" value="Uncharacterized protein, isoform B"/>
    <property type="match status" value="1"/>
</dbReference>
<evidence type="ECO:0000256" key="1">
    <source>
        <dbReference type="ARBA" id="ARBA00022737"/>
    </source>
</evidence>
<feature type="compositionally biased region" description="Low complexity" evidence="2">
    <location>
        <begin position="277"/>
        <end position="287"/>
    </location>
</feature>
<dbReference type="SUPFAM" id="SSF51045">
    <property type="entry name" value="WW domain"/>
    <property type="match status" value="3"/>
</dbReference>
<feature type="compositionally biased region" description="Pro residues" evidence="2">
    <location>
        <begin position="153"/>
        <end position="167"/>
    </location>
</feature>
<dbReference type="Gene3D" id="2.20.70.10">
    <property type="match status" value="3"/>
</dbReference>
<feature type="compositionally biased region" description="Acidic residues" evidence="2">
    <location>
        <begin position="18"/>
        <end position="34"/>
    </location>
</feature>
<evidence type="ECO:0000259" key="4">
    <source>
        <dbReference type="PROSITE" id="PS51676"/>
    </source>
</evidence>